<reference evidence="2 3" key="1">
    <citation type="submission" date="2021-03" db="EMBL/GenBank/DDBJ databases">
        <title>Genomic Encyclopedia of Type Strains, Phase IV (KMG-IV): sequencing the most valuable type-strain genomes for metagenomic binning, comparative biology and taxonomic classification.</title>
        <authorList>
            <person name="Goeker M."/>
        </authorList>
    </citation>
    <scope>NUCLEOTIDE SEQUENCE [LARGE SCALE GENOMIC DNA]</scope>
    <source>
        <strain evidence="2 3">DSM 14349</strain>
    </source>
</reference>
<proteinExistence type="predicted"/>
<dbReference type="PROSITE" id="PS51186">
    <property type="entry name" value="GNAT"/>
    <property type="match status" value="1"/>
</dbReference>
<dbReference type="Gene3D" id="3.40.630.30">
    <property type="match status" value="1"/>
</dbReference>
<comment type="caution">
    <text evidence="2">The sequence shown here is derived from an EMBL/GenBank/DDBJ whole genome shotgun (WGS) entry which is preliminary data.</text>
</comment>
<accession>A0ABS4FYJ5</accession>
<dbReference type="Proteomes" id="UP001519272">
    <property type="component" value="Unassembled WGS sequence"/>
</dbReference>
<dbReference type="SUPFAM" id="SSF55729">
    <property type="entry name" value="Acyl-CoA N-acyltransferases (Nat)"/>
    <property type="match status" value="1"/>
</dbReference>
<dbReference type="EMBL" id="JAGGKG010000030">
    <property type="protein sequence ID" value="MBP1907646.1"/>
    <property type="molecule type" value="Genomic_DNA"/>
</dbReference>
<evidence type="ECO:0000313" key="3">
    <source>
        <dbReference type="Proteomes" id="UP001519272"/>
    </source>
</evidence>
<keyword evidence="3" id="KW-1185">Reference proteome</keyword>
<dbReference type="InterPro" id="IPR016181">
    <property type="entry name" value="Acyl_CoA_acyltransferase"/>
</dbReference>
<dbReference type="InterPro" id="IPR000182">
    <property type="entry name" value="GNAT_dom"/>
</dbReference>
<gene>
    <name evidence="2" type="ORF">J2Z32_004326</name>
</gene>
<dbReference type="CDD" id="cd04301">
    <property type="entry name" value="NAT_SF"/>
    <property type="match status" value="1"/>
</dbReference>
<dbReference type="PANTHER" id="PTHR43259">
    <property type="entry name" value="SPT10P"/>
    <property type="match status" value="1"/>
</dbReference>
<feature type="domain" description="N-acetyltransferase" evidence="1">
    <location>
        <begin position="1"/>
        <end position="153"/>
    </location>
</feature>
<dbReference type="PANTHER" id="PTHR43259:SF1">
    <property type="entry name" value="N-ACETYLTRANSFERASE DOMAIN-CONTAINING PROTEIN"/>
    <property type="match status" value="1"/>
</dbReference>
<evidence type="ECO:0000313" key="2">
    <source>
        <dbReference type="EMBL" id="MBP1907646.1"/>
    </source>
</evidence>
<protein>
    <submittedName>
        <fullName evidence="2">RimJ/RimL family protein N-acetyltransferase</fullName>
    </submittedName>
</protein>
<dbReference type="Pfam" id="PF00583">
    <property type="entry name" value="Acetyltransf_1"/>
    <property type="match status" value="1"/>
</dbReference>
<evidence type="ECO:0000259" key="1">
    <source>
        <dbReference type="PROSITE" id="PS51186"/>
    </source>
</evidence>
<dbReference type="InterPro" id="IPR052829">
    <property type="entry name" value="N-acetyltransferase_domain"/>
</dbReference>
<sequence>MKKMSEDDYEHYLSYAIEDFANEKIKAGTWSQEEGLTLAKKAFDGYLPKGINTPHEHLYCIVPNEGKEKIGYFWFHYDEEDQMKTAFVYDFLIFESFQGQGYGTQTMQSFETLAKEMGIKKLGLHVFAHNKRAWHLYEKMGFHATDVTMAKYI</sequence>
<organism evidence="2 3">
    <name type="scientific">Paenibacillus turicensis</name>
    <dbReference type="NCBI Taxonomy" id="160487"/>
    <lineage>
        <taxon>Bacteria</taxon>
        <taxon>Bacillati</taxon>
        <taxon>Bacillota</taxon>
        <taxon>Bacilli</taxon>
        <taxon>Bacillales</taxon>
        <taxon>Paenibacillaceae</taxon>
        <taxon>Paenibacillus</taxon>
    </lineage>
</organism>
<name>A0ABS4FYJ5_9BACL</name>